<dbReference type="AlphaFoldDB" id="A0A6J6B0R7"/>
<protein>
    <submittedName>
        <fullName evidence="1">Unannotated protein</fullName>
    </submittedName>
</protein>
<gene>
    <name evidence="1" type="ORF">UFOPK1419_00073</name>
</gene>
<proteinExistence type="predicted"/>
<sequence>MASYGSAAHIVKGGDSIFFNVAFSRKSQLFFNCDLNWQTVTIPTGFARYILTFHGVITRENIFKYARFNVVRARHTVGSWWPFIEGPRLSTNSRRRARFKYRVLAPELQDRTLHCGKVDLSRNWSHSHKGESLMPSRSSDLRSNFGNLIDSCEWQSW</sequence>
<reference evidence="1" key="1">
    <citation type="submission" date="2020-05" db="EMBL/GenBank/DDBJ databases">
        <authorList>
            <person name="Chiriac C."/>
            <person name="Salcher M."/>
            <person name="Ghai R."/>
            <person name="Kavagutti S V."/>
        </authorList>
    </citation>
    <scope>NUCLEOTIDE SEQUENCE</scope>
</reference>
<dbReference type="EMBL" id="CAEZSK010000004">
    <property type="protein sequence ID" value="CAB4532415.1"/>
    <property type="molecule type" value="Genomic_DNA"/>
</dbReference>
<name>A0A6J6B0R7_9ZZZZ</name>
<evidence type="ECO:0000313" key="1">
    <source>
        <dbReference type="EMBL" id="CAB4532415.1"/>
    </source>
</evidence>
<accession>A0A6J6B0R7</accession>
<organism evidence="1">
    <name type="scientific">freshwater metagenome</name>
    <dbReference type="NCBI Taxonomy" id="449393"/>
    <lineage>
        <taxon>unclassified sequences</taxon>
        <taxon>metagenomes</taxon>
        <taxon>ecological metagenomes</taxon>
    </lineage>
</organism>